<accession>A0A1Y2HRR2</accession>
<proteinExistence type="predicted"/>
<dbReference type="EMBL" id="MCFL01000020">
    <property type="protein sequence ID" value="ORZ35822.1"/>
    <property type="molecule type" value="Genomic_DNA"/>
</dbReference>
<feature type="region of interest" description="Disordered" evidence="1">
    <location>
        <begin position="182"/>
        <end position="279"/>
    </location>
</feature>
<keyword evidence="2" id="KW-0472">Membrane</keyword>
<feature type="compositionally biased region" description="Pro residues" evidence="1">
    <location>
        <begin position="247"/>
        <end position="259"/>
    </location>
</feature>
<keyword evidence="4" id="KW-1185">Reference proteome</keyword>
<protein>
    <submittedName>
        <fullName evidence="3">Uncharacterized protein</fullName>
    </submittedName>
</protein>
<dbReference type="Proteomes" id="UP000193411">
    <property type="component" value="Unassembled WGS sequence"/>
</dbReference>
<name>A0A1Y2HRR2_9FUNG</name>
<evidence type="ECO:0000256" key="1">
    <source>
        <dbReference type="SAM" id="MobiDB-lite"/>
    </source>
</evidence>
<feature type="compositionally biased region" description="Low complexity" evidence="1">
    <location>
        <begin position="223"/>
        <end position="246"/>
    </location>
</feature>
<feature type="compositionally biased region" description="Pro residues" evidence="1">
    <location>
        <begin position="195"/>
        <end position="209"/>
    </location>
</feature>
<comment type="caution">
    <text evidence="3">The sequence shown here is derived from an EMBL/GenBank/DDBJ whole genome shotgun (WGS) entry which is preliminary data.</text>
</comment>
<keyword evidence="2" id="KW-0812">Transmembrane</keyword>
<dbReference type="AlphaFoldDB" id="A0A1Y2HRR2"/>
<feature type="transmembrane region" description="Helical" evidence="2">
    <location>
        <begin position="351"/>
        <end position="375"/>
    </location>
</feature>
<evidence type="ECO:0000313" key="3">
    <source>
        <dbReference type="EMBL" id="ORZ35822.1"/>
    </source>
</evidence>
<keyword evidence="2" id="KW-1133">Transmembrane helix</keyword>
<reference evidence="3 4" key="1">
    <citation type="submission" date="2016-07" db="EMBL/GenBank/DDBJ databases">
        <title>Pervasive Adenine N6-methylation of Active Genes in Fungi.</title>
        <authorList>
            <consortium name="DOE Joint Genome Institute"/>
            <person name="Mondo S.J."/>
            <person name="Dannebaum R.O."/>
            <person name="Kuo R.C."/>
            <person name="Labutti K."/>
            <person name="Haridas S."/>
            <person name="Kuo A."/>
            <person name="Salamov A."/>
            <person name="Ahrendt S.R."/>
            <person name="Lipzen A."/>
            <person name="Sullivan W."/>
            <person name="Andreopoulos W.B."/>
            <person name="Clum A."/>
            <person name="Lindquist E."/>
            <person name="Daum C."/>
            <person name="Ramamoorthy G.K."/>
            <person name="Gryganskyi A."/>
            <person name="Culley D."/>
            <person name="Magnuson J.K."/>
            <person name="James T.Y."/>
            <person name="O'Malley M.A."/>
            <person name="Stajich J.E."/>
            <person name="Spatafora J.W."/>
            <person name="Visel A."/>
            <person name="Grigoriev I.V."/>
        </authorList>
    </citation>
    <scope>NUCLEOTIDE SEQUENCE [LARGE SCALE GENOMIC DNA]</scope>
    <source>
        <strain evidence="3 4">PL171</strain>
    </source>
</reference>
<organism evidence="3 4">
    <name type="scientific">Catenaria anguillulae PL171</name>
    <dbReference type="NCBI Taxonomy" id="765915"/>
    <lineage>
        <taxon>Eukaryota</taxon>
        <taxon>Fungi</taxon>
        <taxon>Fungi incertae sedis</taxon>
        <taxon>Blastocladiomycota</taxon>
        <taxon>Blastocladiomycetes</taxon>
        <taxon>Blastocladiales</taxon>
        <taxon>Catenariaceae</taxon>
        <taxon>Catenaria</taxon>
    </lineage>
</organism>
<sequence>MSAPTTLKYIDFYFKGYQAFLDTLSDDERAGELRRTRDYHGLCPGDSFVTKLDMEAITSDPSEIPNGLQLTCSDGSPVQPINYVGPSVPAIGFYPVKRVDGNVQPLGITDMLVDYYGKGEMINRIGYGGQVIGKGTEKVWNQVQDDQVKQGCVLKGIDMWAKFPFIIGRTSVGLQFQCQNVPPPPPPVSSTSSSVPPPVSSPSPAPPPESTSSAPLPVPEPTSTPGTSTSASSTPTSFSSFLSSSPPSTPTQPTQPTPDSPAFSVPSGAPAPAPTPTTTTIFVTSGPLTTSLITVITPGQPLPPLTITVPGDGGPARTLLLTQLPGKTTYAATTILMMRDPTVGTDGDGNVVLLTAIVCALALVAGALVVAVVALKRQERNKRHSGMSEQLGVAAVEMVAMGPESRVGVPPGLPAYVVVPVATAARSGKVRGGVDGS</sequence>
<evidence type="ECO:0000313" key="4">
    <source>
        <dbReference type="Proteomes" id="UP000193411"/>
    </source>
</evidence>
<evidence type="ECO:0000256" key="2">
    <source>
        <dbReference type="SAM" id="Phobius"/>
    </source>
</evidence>
<gene>
    <name evidence="3" type="ORF">BCR44DRAFT_196684</name>
</gene>